<dbReference type="Gene3D" id="3.30.450.40">
    <property type="match status" value="2"/>
</dbReference>
<dbReference type="InterPro" id="IPR029016">
    <property type="entry name" value="GAF-like_dom_sf"/>
</dbReference>
<reference evidence="3" key="1">
    <citation type="submission" date="2021-09" db="EMBL/GenBank/DDBJ databases">
        <authorList>
            <consortium name="AG Swart"/>
            <person name="Singh M."/>
            <person name="Singh A."/>
            <person name="Seah K."/>
            <person name="Emmerich C."/>
        </authorList>
    </citation>
    <scope>NUCLEOTIDE SEQUENCE</scope>
    <source>
        <strain evidence="3">ATCC30299</strain>
    </source>
</reference>
<evidence type="ECO:0000256" key="1">
    <source>
        <dbReference type="SAM" id="Coils"/>
    </source>
</evidence>
<protein>
    <recommendedName>
        <fullName evidence="2">GAF domain-containing protein</fullName>
    </recommendedName>
</protein>
<evidence type="ECO:0000313" key="3">
    <source>
        <dbReference type="EMBL" id="CAG9314649.1"/>
    </source>
</evidence>
<keyword evidence="1" id="KW-0175">Coiled coil</keyword>
<dbReference type="SMART" id="SM00065">
    <property type="entry name" value="GAF"/>
    <property type="match status" value="1"/>
</dbReference>
<comment type="caution">
    <text evidence="3">The sequence shown here is derived from an EMBL/GenBank/DDBJ whole genome shotgun (WGS) entry which is preliminary data.</text>
</comment>
<feature type="domain" description="GAF" evidence="2">
    <location>
        <begin position="190"/>
        <end position="332"/>
    </location>
</feature>
<sequence length="595" mass="68505">MDLQSNFSEKVSLIRSQQKTIKLYEKQIRVLEENNINLKQTVDLLIKYITDELHENLPSLPALPSEDEEIHVRMMPYINQKPKTSHKSARKHKPRGLNQSYDAETLRKLSSQPLPSSSTKSSIFDDEIGLYKSFAGSWFLKMILDAQFSRKDMKPLTKYLKQENYSKLRWILFESLSFFLSLRNVAFQNYENVFLPRVLEMISDILEIERVTVFLYDEESNQFYCKAINTEISEQIVVNKDFGHFSYSCEKPFYMNEAADDFRFDWKYEKICRTSVNNVLCYPLKVGDQLIGILECINKRTKFSSEDLPIFEQIVKQLSIGMATYLLKELSKFKINSDRYIERSKDSLVNPVLNSLTSCLKYQLNCDGVAVYTYNENNKEISSTVLLGVEPNSASDIIANEALISQNPIIITDAENHPDLKFDSNFKFKEALCYPINQKGAILCLNKAGTNKFKENSQRILINFLSIYENLMTASSNLEGILQASDLNEVCFQATKEAILHVNFEGLILKANAHAAELFNLKQERIVGTIINEIFENSHELLSKIVEIIKSNASNALKRQKIGLFIGNEMKWINADFTFIPIDSIYIFLIRASKN</sequence>
<dbReference type="Gene3D" id="3.30.450.20">
    <property type="entry name" value="PAS domain"/>
    <property type="match status" value="1"/>
</dbReference>
<dbReference type="EMBL" id="CAJZBQ010000012">
    <property type="protein sequence ID" value="CAG9314649.1"/>
    <property type="molecule type" value="Genomic_DNA"/>
</dbReference>
<proteinExistence type="predicted"/>
<dbReference type="Proteomes" id="UP001162131">
    <property type="component" value="Unassembled WGS sequence"/>
</dbReference>
<name>A0AAU9J1Z1_9CILI</name>
<evidence type="ECO:0000313" key="4">
    <source>
        <dbReference type="Proteomes" id="UP001162131"/>
    </source>
</evidence>
<feature type="coiled-coil region" evidence="1">
    <location>
        <begin position="14"/>
        <end position="41"/>
    </location>
</feature>
<accession>A0AAU9J1Z1</accession>
<dbReference type="AlphaFoldDB" id="A0AAU9J1Z1"/>
<keyword evidence="4" id="KW-1185">Reference proteome</keyword>
<dbReference type="SUPFAM" id="SSF55785">
    <property type="entry name" value="PYP-like sensor domain (PAS domain)"/>
    <property type="match status" value="1"/>
</dbReference>
<dbReference type="InterPro" id="IPR035965">
    <property type="entry name" value="PAS-like_dom_sf"/>
</dbReference>
<dbReference type="SUPFAM" id="SSF55781">
    <property type="entry name" value="GAF domain-like"/>
    <property type="match status" value="2"/>
</dbReference>
<gene>
    <name evidence="3" type="ORF">BSTOLATCC_MIC11649</name>
</gene>
<evidence type="ECO:0000259" key="2">
    <source>
        <dbReference type="SMART" id="SM00065"/>
    </source>
</evidence>
<dbReference type="Pfam" id="PF01590">
    <property type="entry name" value="GAF"/>
    <property type="match status" value="1"/>
</dbReference>
<dbReference type="InterPro" id="IPR003018">
    <property type="entry name" value="GAF"/>
</dbReference>
<organism evidence="3 4">
    <name type="scientific">Blepharisma stoltei</name>
    <dbReference type="NCBI Taxonomy" id="1481888"/>
    <lineage>
        <taxon>Eukaryota</taxon>
        <taxon>Sar</taxon>
        <taxon>Alveolata</taxon>
        <taxon>Ciliophora</taxon>
        <taxon>Postciliodesmatophora</taxon>
        <taxon>Heterotrichea</taxon>
        <taxon>Heterotrichida</taxon>
        <taxon>Blepharismidae</taxon>
        <taxon>Blepharisma</taxon>
    </lineage>
</organism>